<dbReference type="Gene3D" id="3.90.79.10">
    <property type="entry name" value="Nucleoside Triphosphate Pyrophosphohydrolase"/>
    <property type="match status" value="1"/>
</dbReference>
<dbReference type="CDD" id="cd02883">
    <property type="entry name" value="NUDIX_Hydrolase"/>
    <property type="match status" value="1"/>
</dbReference>
<protein>
    <submittedName>
        <fullName evidence="4">NUDIX domain-containing protein</fullName>
    </submittedName>
</protein>
<dbReference type="GO" id="GO:0016787">
    <property type="term" value="F:hydrolase activity"/>
    <property type="evidence" value="ECO:0007669"/>
    <property type="project" value="UniProtKB-KW"/>
</dbReference>
<dbReference type="PRINTS" id="PR00502">
    <property type="entry name" value="NUDIXFAMILY"/>
</dbReference>
<keyword evidence="1 2" id="KW-0378">Hydrolase</keyword>
<dbReference type="PROSITE" id="PS00893">
    <property type="entry name" value="NUDIX_BOX"/>
    <property type="match status" value="1"/>
</dbReference>
<evidence type="ECO:0000313" key="5">
    <source>
        <dbReference type="Proteomes" id="UP000228996"/>
    </source>
</evidence>
<reference evidence="5" key="1">
    <citation type="submission" date="2017-09" db="EMBL/GenBank/DDBJ databases">
        <title>Depth-based differentiation of microbial function through sediment-hosted aquifers and enrichment of novel symbionts in the deep terrestrial subsurface.</title>
        <authorList>
            <person name="Probst A.J."/>
            <person name="Ladd B."/>
            <person name="Jarett J.K."/>
            <person name="Geller-Mcgrath D.E."/>
            <person name="Sieber C.M.K."/>
            <person name="Emerson J.B."/>
            <person name="Anantharaman K."/>
            <person name="Thomas B.C."/>
            <person name="Malmstrom R."/>
            <person name="Stieglmeier M."/>
            <person name="Klingl A."/>
            <person name="Woyke T."/>
            <person name="Ryan C.M."/>
            <person name="Banfield J.F."/>
        </authorList>
    </citation>
    <scope>NUCLEOTIDE SEQUENCE [LARGE SCALE GENOMIC DNA]</scope>
</reference>
<dbReference type="InterPro" id="IPR015797">
    <property type="entry name" value="NUDIX_hydrolase-like_dom_sf"/>
</dbReference>
<gene>
    <name evidence="4" type="ORF">COT44_03130</name>
</gene>
<sequence length="213" mass="24663">MKINFPLPTDKKRHRYCQNCLSEKVKDIKVKEKTLYQCEDCGKSYDRLIDIDPALTWWVDEKTKEYWHESIGVFIINSDGGILLIERVIFPYGFTIPAGHLEAGEKPLTAATRELEEETGINADNLTLFSEEGVPNDRCRRGADYHKWHLYTYLLTNSQSIIPNRQEGKNPIWLTLEESLKQNFTYPTRFFLEKYGNKLINSALPNLSGRTGN</sequence>
<dbReference type="SUPFAM" id="SSF55811">
    <property type="entry name" value="Nudix"/>
    <property type="match status" value="1"/>
</dbReference>
<evidence type="ECO:0000313" key="4">
    <source>
        <dbReference type="EMBL" id="PIU03411.1"/>
    </source>
</evidence>
<dbReference type="AlphaFoldDB" id="A0A2M6XCL7"/>
<dbReference type="Proteomes" id="UP000228996">
    <property type="component" value="Unassembled WGS sequence"/>
</dbReference>
<organism evidence="4 5">
    <name type="scientific">Candidatus Shapirobacteria bacterium CG08_land_8_20_14_0_20_39_18</name>
    <dbReference type="NCBI Taxonomy" id="1974883"/>
    <lineage>
        <taxon>Bacteria</taxon>
        <taxon>Candidatus Shapironibacteriota</taxon>
    </lineage>
</organism>
<accession>A0A2M6XCL7</accession>
<comment type="caution">
    <text evidence="4">The sequence shown here is derived from an EMBL/GenBank/DDBJ whole genome shotgun (WGS) entry which is preliminary data.</text>
</comment>
<dbReference type="PROSITE" id="PS51462">
    <property type="entry name" value="NUDIX"/>
    <property type="match status" value="1"/>
</dbReference>
<dbReference type="InterPro" id="IPR020476">
    <property type="entry name" value="Nudix_hydrolase"/>
</dbReference>
<dbReference type="EMBL" id="PEYO01000017">
    <property type="protein sequence ID" value="PIU03411.1"/>
    <property type="molecule type" value="Genomic_DNA"/>
</dbReference>
<feature type="domain" description="Nudix hydrolase" evidence="3">
    <location>
        <begin position="66"/>
        <end position="196"/>
    </location>
</feature>
<comment type="similarity">
    <text evidence="2">Belongs to the Nudix hydrolase family.</text>
</comment>
<evidence type="ECO:0000256" key="1">
    <source>
        <dbReference type="ARBA" id="ARBA00022801"/>
    </source>
</evidence>
<name>A0A2M6XCL7_9BACT</name>
<dbReference type="PANTHER" id="PTHR43736">
    <property type="entry name" value="ADP-RIBOSE PYROPHOSPHATASE"/>
    <property type="match status" value="1"/>
</dbReference>
<proteinExistence type="inferred from homology"/>
<dbReference type="InterPro" id="IPR000086">
    <property type="entry name" value="NUDIX_hydrolase_dom"/>
</dbReference>
<dbReference type="PANTHER" id="PTHR43736:SF1">
    <property type="entry name" value="DIHYDRONEOPTERIN TRIPHOSPHATE DIPHOSPHATASE"/>
    <property type="match status" value="1"/>
</dbReference>
<evidence type="ECO:0000256" key="2">
    <source>
        <dbReference type="RuleBase" id="RU003476"/>
    </source>
</evidence>
<dbReference type="Pfam" id="PF00293">
    <property type="entry name" value="NUDIX"/>
    <property type="match status" value="1"/>
</dbReference>
<dbReference type="InterPro" id="IPR020084">
    <property type="entry name" value="NUDIX_hydrolase_CS"/>
</dbReference>
<evidence type="ECO:0000259" key="3">
    <source>
        <dbReference type="PROSITE" id="PS51462"/>
    </source>
</evidence>